<sequence>MQSYVLVLSILLSSVLLVSASLLVSSAKEDTSADRQLNSVFPSLLRFLVTPKTITSTVTVSNTNLFVKSVTTSCATSAGPLTPCRKRRSVMEMHSTHDSINPSAPVEVMATAYPEMRSLDSKTDAVSSTDVQPSMENTSGMAEVQIRDMESICKARVANPFFGVGLAQVFGITVLYSTTVTATQQVTITSTSVVATNKFTILGCLPSPLPFSICT</sequence>
<evidence type="ECO:0000313" key="3">
    <source>
        <dbReference type="Proteomes" id="UP000789390"/>
    </source>
</evidence>
<evidence type="ECO:0000256" key="1">
    <source>
        <dbReference type="SAM" id="SignalP"/>
    </source>
</evidence>
<keyword evidence="1" id="KW-0732">Signal</keyword>
<evidence type="ECO:0000313" key="2">
    <source>
        <dbReference type="EMBL" id="CAH0101903.1"/>
    </source>
</evidence>
<feature type="chain" id="PRO_5035286934" description="Membrane-associated protein" evidence="1">
    <location>
        <begin position="21"/>
        <end position="215"/>
    </location>
</feature>
<proteinExistence type="predicted"/>
<accession>A0A8J2W269</accession>
<organism evidence="2 3">
    <name type="scientific">Daphnia galeata</name>
    <dbReference type="NCBI Taxonomy" id="27404"/>
    <lineage>
        <taxon>Eukaryota</taxon>
        <taxon>Metazoa</taxon>
        <taxon>Ecdysozoa</taxon>
        <taxon>Arthropoda</taxon>
        <taxon>Crustacea</taxon>
        <taxon>Branchiopoda</taxon>
        <taxon>Diplostraca</taxon>
        <taxon>Cladocera</taxon>
        <taxon>Anomopoda</taxon>
        <taxon>Daphniidae</taxon>
        <taxon>Daphnia</taxon>
    </lineage>
</organism>
<evidence type="ECO:0008006" key="4">
    <source>
        <dbReference type="Google" id="ProtNLM"/>
    </source>
</evidence>
<dbReference type="EMBL" id="CAKKLH010000068">
    <property type="protein sequence ID" value="CAH0101903.1"/>
    <property type="molecule type" value="Genomic_DNA"/>
</dbReference>
<dbReference type="OrthoDB" id="6374512at2759"/>
<reference evidence="2" key="1">
    <citation type="submission" date="2021-11" db="EMBL/GenBank/DDBJ databases">
        <authorList>
            <person name="Schell T."/>
        </authorList>
    </citation>
    <scope>NUCLEOTIDE SEQUENCE</scope>
    <source>
        <strain evidence="2">M5</strain>
    </source>
</reference>
<comment type="caution">
    <text evidence="2">The sequence shown here is derived from an EMBL/GenBank/DDBJ whole genome shotgun (WGS) entry which is preliminary data.</text>
</comment>
<feature type="signal peptide" evidence="1">
    <location>
        <begin position="1"/>
        <end position="20"/>
    </location>
</feature>
<dbReference type="AlphaFoldDB" id="A0A8J2W269"/>
<dbReference type="Proteomes" id="UP000789390">
    <property type="component" value="Unassembled WGS sequence"/>
</dbReference>
<protein>
    <recommendedName>
        <fullName evidence="4">Membrane-associated protein</fullName>
    </recommendedName>
</protein>
<gene>
    <name evidence="2" type="ORF">DGAL_LOCUS4275</name>
</gene>
<keyword evidence="3" id="KW-1185">Reference proteome</keyword>
<name>A0A8J2W269_9CRUS</name>